<dbReference type="Proteomes" id="UP000789920">
    <property type="component" value="Unassembled WGS sequence"/>
</dbReference>
<protein>
    <submittedName>
        <fullName evidence="1">29484_t:CDS:1</fullName>
    </submittedName>
</protein>
<comment type="caution">
    <text evidence="1">The sequence shown here is derived from an EMBL/GenBank/DDBJ whole genome shotgun (WGS) entry which is preliminary data.</text>
</comment>
<dbReference type="EMBL" id="CAJVQC010033898">
    <property type="protein sequence ID" value="CAG8755135.1"/>
    <property type="molecule type" value="Genomic_DNA"/>
</dbReference>
<accession>A0ACA9QN37</accession>
<name>A0ACA9QN37_9GLOM</name>
<feature type="non-terminal residue" evidence="1">
    <location>
        <position position="220"/>
    </location>
</feature>
<keyword evidence="2" id="KW-1185">Reference proteome</keyword>
<feature type="non-terminal residue" evidence="1">
    <location>
        <position position="1"/>
    </location>
</feature>
<reference evidence="1" key="1">
    <citation type="submission" date="2021-06" db="EMBL/GenBank/DDBJ databases">
        <authorList>
            <person name="Kallberg Y."/>
            <person name="Tangrot J."/>
            <person name="Rosling A."/>
        </authorList>
    </citation>
    <scope>NUCLEOTIDE SEQUENCE</scope>
    <source>
        <strain evidence="1">MA461A</strain>
    </source>
</reference>
<evidence type="ECO:0000313" key="1">
    <source>
        <dbReference type="EMBL" id="CAG8755135.1"/>
    </source>
</evidence>
<gene>
    <name evidence="1" type="ORF">RPERSI_LOCUS14598</name>
</gene>
<proteinExistence type="predicted"/>
<organism evidence="1 2">
    <name type="scientific">Racocetra persica</name>
    <dbReference type="NCBI Taxonomy" id="160502"/>
    <lineage>
        <taxon>Eukaryota</taxon>
        <taxon>Fungi</taxon>
        <taxon>Fungi incertae sedis</taxon>
        <taxon>Mucoromycota</taxon>
        <taxon>Glomeromycotina</taxon>
        <taxon>Glomeromycetes</taxon>
        <taxon>Diversisporales</taxon>
        <taxon>Gigasporaceae</taxon>
        <taxon>Racocetra</taxon>
    </lineage>
</organism>
<sequence length="220" mass="25644">LKVTFASNQIMNDDKFDEFNDSSEYNVKIIAGTEPNVKEFKAHSIILQARSEYFQAALSIRWAREQDGFFIIKKPNIFPKIFEIILNGIDSMDNCDKCDGEDSLDILKAADELGLYSLIQKETALGQLLKRDDLEIEEVKIWNYLIEWGMANSNPPLNRDVSKWTEQEFEILKATISQYIPYIRFGLMLPCDYETKVRNPFIYILPEGFDERIMEYFYGS</sequence>
<evidence type="ECO:0000313" key="2">
    <source>
        <dbReference type="Proteomes" id="UP000789920"/>
    </source>
</evidence>